<proteinExistence type="predicted"/>
<dbReference type="InterPro" id="IPR018633">
    <property type="entry name" value="DUF2357"/>
</dbReference>
<dbReference type="InterPro" id="IPR007505">
    <property type="entry name" value="PDDEXK_7"/>
</dbReference>
<evidence type="ECO:0000313" key="4">
    <source>
        <dbReference type="Proteomes" id="UP000240009"/>
    </source>
</evidence>
<dbReference type="AlphaFoldDB" id="A0A2S8G331"/>
<name>A0A2S8G331_9BACT</name>
<gene>
    <name evidence="3" type="ORF">C5Y96_03025</name>
</gene>
<organism evidence="3 4">
    <name type="scientific">Blastopirellula marina</name>
    <dbReference type="NCBI Taxonomy" id="124"/>
    <lineage>
        <taxon>Bacteria</taxon>
        <taxon>Pseudomonadati</taxon>
        <taxon>Planctomycetota</taxon>
        <taxon>Planctomycetia</taxon>
        <taxon>Pirellulales</taxon>
        <taxon>Pirellulaceae</taxon>
        <taxon>Blastopirellula</taxon>
    </lineage>
</organism>
<evidence type="ECO:0000313" key="3">
    <source>
        <dbReference type="EMBL" id="PQO38859.1"/>
    </source>
</evidence>
<protein>
    <recommendedName>
        <fullName evidence="2">DUF2357 domain-containing protein</fullName>
    </recommendedName>
</protein>
<sequence>MESHLTSKICFRDIAGAKINSPSEWAPALIELSLPVEEWEAAILTLNSHTVPIRLAKLSDKVCVLADWPLSNPGHYSLHLRWSEGEEKRTISILPSKISTASFDRLLLDLESDLPSAISIALQDMGALSGVAILPPDDSLLSQELVKLHRAIHGTSERAGLAAILEDLSERPHEILHAEQVWVKSEFARRPHPARLKDAICRGYNHTDNGSLKSVLDTRVRHTYDVYENRLLKTFVAQVSQRIRAVKRYSARKNLSPAIDEQLSQFDLCLSKANRRAKFLEHVSLPRQLPARTTMVLLNRPPYRSAFQGLLEFNKSLAPRINEPKLESPLKNLPYLYQLWGTLMVTQVLLEVGKELGYQVHLQKLVRRESGNLFVRVMPDGKPSIILRHPETFTEVTLIPERSYSSTGTLRSISFSQRPDIAIEIRYPDGQTAIVLFDPKYKLRSEQASIEEEDESEPSPQPGTPKKIDIDKMHSYRDAIRDSEIRRVVQYAAILYPGKEFRYADDIEALQANPLLRSHLTVRVRQVLIAALCNEPVCKDTVD</sequence>
<reference evidence="3 4" key="1">
    <citation type="submission" date="2018-02" db="EMBL/GenBank/DDBJ databases">
        <title>Comparative genomes isolates from brazilian mangrove.</title>
        <authorList>
            <person name="Araujo J.E."/>
            <person name="Taketani R.G."/>
            <person name="Silva M.C.P."/>
            <person name="Loureco M.V."/>
            <person name="Andreote F.D."/>
        </authorList>
    </citation>
    <scope>NUCLEOTIDE SEQUENCE [LARGE SCALE GENOMIC DNA]</scope>
    <source>
        <strain evidence="3 4">HEX-2 MGV</strain>
    </source>
</reference>
<dbReference type="Proteomes" id="UP000240009">
    <property type="component" value="Unassembled WGS sequence"/>
</dbReference>
<feature type="region of interest" description="Disordered" evidence="1">
    <location>
        <begin position="447"/>
        <end position="469"/>
    </location>
</feature>
<dbReference type="RefSeq" id="WP_105350058.1">
    <property type="nucleotide sequence ID" value="NZ_PUIA01000016.1"/>
</dbReference>
<feature type="domain" description="DUF2357" evidence="2">
    <location>
        <begin position="88"/>
        <end position="308"/>
    </location>
</feature>
<dbReference type="Pfam" id="PF04411">
    <property type="entry name" value="PDDEXK_7"/>
    <property type="match status" value="1"/>
</dbReference>
<accession>A0A2S8G331</accession>
<comment type="caution">
    <text evidence="3">The sequence shown here is derived from an EMBL/GenBank/DDBJ whole genome shotgun (WGS) entry which is preliminary data.</text>
</comment>
<evidence type="ECO:0000259" key="2">
    <source>
        <dbReference type="Pfam" id="PF09823"/>
    </source>
</evidence>
<dbReference type="EMBL" id="PUIA01000016">
    <property type="protein sequence ID" value="PQO38859.1"/>
    <property type="molecule type" value="Genomic_DNA"/>
</dbReference>
<evidence type="ECO:0000256" key="1">
    <source>
        <dbReference type="SAM" id="MobiDB-lite"/>
    </source>
</evidence>
<dbReference type="OrthoDB" id="11970at2"/>
<dbReference type="Pfam" id="PF09823">
    <property type="entry name" value="DUF2357"/>
    <property type="match status" value="1"/>
</dbReference>